<name>A0AA35SVB4_GEOBA</name>
<evidence type="ECO:0000313" key="3">
    <source>
        <dbReference type="Proteomes" id="UP001174909"/>
    </source>
</evidence>
<sequence>MGVPERDTSQDQQFSKEKDVPVVSLANPQDALVHQNRDTEHQAMVSRPEQLEVKETVTPMDTAASPPQAKTGMKRRREAEPSNPRKGRRMSDQ</sequence>
<dbReference type="Proteomes" id="UP001174909">
    <property type="component" value="Unassembled WGS sequence"/>
</dbReference>
<organism evidence="2 3">
    <name type="scientific">Geodia barretti</name>
    <name type="common">Barrett's horny sponge</name>
    <dbReference type="NCBI Taxonomy" id="519541"/>
    <lineage>
        <taxon>Eukaryota</taxon>
        <taxon>Metazoa</taxon>
        <taxon>Porifera</taxon>
        <taxon>Demospongiae</taxon>
        <taxon>Heteroscleromorpha</taxon>
        <taxon>Tetractinellida</taxon>
        <taxon>Astrophorina</taxon>
        <taxon>Geodiidae</taxon>
        <taxon>Geodia</taxon>
    </lineage>
</organism>
<dbReference type="AlphaFoldDB" id="A0AA35SVB4"/>
<protein>
    <submittedName>
        <fullName evidence="2">Uncharacterized protein</fullName>
    </submittedName>
</protein>
<proteinExistence type="predicted"/>
<feature type="compositionally biased region" description="Basic and acidic residues" evidence="1">
    <location>
        <begin position="1"/>
        <end position="20"/>
    </location>
</feature>
<dbReference type="EMBL" id="CASHTH010002814">
    <property type="protein sequence ID" value="CAI8035656.1"/>
    <property type="molecule type" value="Genomic_DNA"/>
</dbReference>
<keyword evidence="3" id="KW-1185">Reference proteome</keyword>
<feature type="region of interest" description="Disordered" evidence="1">
    <location>
        <begin position="1"/>
        <end position="93"/>
    </location>
</feature>
<reference evidence="2" key="1">
    <citation type="submission" date="2023-03" db="EMBL/GenBank/DDBJ databases">
        <authorList>
            <person name="Steffen K."/>
            <person name="Cardenas P."/>
        </authorList>
    </citation>
    <scope>NUCLEOTIDE SEQUENCE</scope>
</reference>
<evidence type="ECO:0000256" key="1">
    <source>
        <dbReference type="SAM" id="MobiDB-lite"/>
    </source>
</evidence>
<gene>
    <name evidence="2" type="ORF">GBAR_LOCUS19973</name>
</gene>
<comment type="caution">
    <text evidence="2">The sequence shown here is derived from an EMBL/GenBank/DDBJ whole genome shotgun (WGS) entry which is preliminary data.</text>
</comment>
<evidence type="ECO:0000313" key="2">
    <source>
        <dbReference type="EMBL" id="CAI8035656.1"/>
    </source>
</evidence>
<accession>A0AA35SVB4</accession>